<sequence>MSSGFKVLHLVRPFLSVLPEVEAPTRRIPLRERALYSVICLFIFLVCSQLPLYGIHKAAGSDPLYWLRAILASNRGTCMELGISPIVTSGLVMQLLSGSGIIHFDSALREDRKLLDGAEKLLGILITIGEAVAYVLSGMYGDVRELGAWNALLIITQLFMAGIIVILLDEMLKKGYGMGSGISLFIATNLCESIIWKSFSPTTVNAGRGPEFEGAIIALFHLLITRTDKVRALKEAFYRQNLPNVTNLLATVVIFLIVIYFQGFKVDLPIRSKRARGQQGSYPIKLFYTSNMPIILQSALTSNLYFISQLLYKRYGGNLLVQLLGKWREAEFSSSGQLIPVGGLVYFLTPPTSLSDIATNPFHAVMYVIFMLSACAFFSKTWIEVSGTSARDVAKQLREQQMFLQGHREQSLQHALNRYIPTAAAFGGICIGALTVLADFCGAIGSGTGILLASTIIYQYFETFEKEAQQGEFGAFGM</sequence>
<evidence type="ECO:0000313" key="13">
    <source>
        <dbReference type="EMBL" id="CAE0146978.1"/>
    </source>
</evidence>
<keyword evidence="5" id="KW-0256">Endoplasmic reticulum</keyword>
<evidence type="ECO:0000256" key="7">
    <source>
        <dbReference type="ARBA" id="ARBA00022989"/>
    </source>
</evidence>
<feature type="transmembrane region" description="Helical" evidence="11">
    <location>
        <begin position="245"/>
        <end position="264"/>
    </location>
</feature>
<dbReference type="AlphaFoldDB" id="A0A7S3BVY2"/>
<reference evidence="13" key="1">
    <citation type="submission" date="2021-01" db="EMBL/GenBank/DDBJ databases">
        <authorList>
            <person name="Corre E."/>
            <person name="Pelletier E."/>
            <person name="Niang G."/>
            <person name="Scheremetjew M."/>
            <person name="Finn R."/>
            <person name="Kale V."/>
            <person name="Holt S."/>
            <person name="Cochrane G."/>
            <person name="Meng A."/>
            <person name="Brown T."/>
            <person name="Cohen L."/>
        </authorList>
    </citation>
    <scope>NUCLEOTIDE SEQUENCE</scope>
    <source>
        <strain evidence="13">RCC927</strain>
    </source>
</reference>
<dbReference type="PANTHER" id="PTHR10906">
    <property type="entry name" value="SECY/SEC61-ALPHA FAMILY MEMBER"/>
    <property type="match status" value="1"/>
</dbReference>
<dbReference type="Pfam" id="PF10559">
    <property type="entry name" value="Plug_translocon"/>
    <property type="match status" value="1"/>
</dbReference>
<gene>
    <name evidence="13" type="ORF">PSIN1315_LOCUS11117</name>
</gene>
<keyword evidence="3" id="KW-0813">Transport</keyword>
<feature type="transmembrane region" description="Helical" evidence="11">
    <location>
        <begin position="443"/>
        <end position="461"/>
    </location>
</feature>
<comment type="subcellular location">
    <subcellularLocation>
        <location evidence="1">Endoplasmic reticulum membrane</location>
        <topology evidence="1">Multi-pass membrane protein</topology>
    </subcellularLocation>
</comment>
<dbReference type="GO" id="GO:0015031">
    <property type="term" value="P:protein transport"/>
    <property type="evidence" value="ECO:0007669"/>
    <property type="project" value="UniProtKB-KW"/>
</dbReference>
<evidence type="ECO:0000256" key="2">
    <source>
        <dbReference type="ARBA" id="ARBA00005751"/>
    </source>
</evidence>
<evidence type="ECO:0000256" key="9">
    <source>
        <dbReference type="ARBA" id="ARBA00023136"/>
    </source>
</evidence>
<dbReference type="InterPro" id="IPR023201">
    <property type="entry name" value="SecY_dom_sf"/>
</dbReference>
<feature type="transmembrane region" description="Helical" evidence="11">
    <location>
        <begin position="419"/>
        <end position="437"/>
    </location>
</feature>
<dbReference type="NCBIfam" id="NF006341">
    <property type="entry name" value="PRK08568.1-5"/>
    <property type="match status" value="1"/>
</dbReference>
<keyword evidence="8" id="KW-0811">Translocation</keyword>
<dbReference type="NCBIfam" id="TIGR00967">
    <property type="entry name" value="3a0501s007"/>
    <property type="match status" value="1"/>
</dbReference>
<evidence type="ECO:0000256" key="11">
    <source>
        <dbReference type="SAM" id="Phobius"/>
    </source>
</evidence>
<dbReference type="FunFam" id="1.10.3370.10:FF:000002">
    <property type="entry name" value="Transport Sec61 subunit alpha isoform 2"/>
    <property type="match status" value="1"/>
</dbReference>
<dbReference type="EMBL" id="HBHY01017195">
    <property type="protein sequence ID" value="CAE0146978.1"/>
    <property type="molecule type" value="Transcribed_RNA"/>
</dbReference>
<feature type="transmembrane region" description="Helical" evidence="11">
    <location>
        <begin position="146"/>
        <end position="168"/>
    </location>
</feature>
<dbReference type="Pfam" id="PF00344">
    <property type="entry name" value="SecY"/>
    <property type="match status" value="1"/>
</dbReference>
<keyword evidence="7 11" id="KW-1133">Transmembrane helix</keyword>
<keyword evidence="6" id="KW-0653">Protein transport</keyword>
<evidence type="ECO:0000259" key="12">
    <source>
        <dbReference type="Pfam" id="PF10559"/>
    </source>
</evidence>
<keyword evidence="9 11" id="KW-0472">Membrane</keyword>
<feature type="domain" description="Translocon Sec61/SecY plug" evidence="12">
    <location>
        <begin position="42"/>
        <end position="76"/>
    </location>
</feature>
<evidence type="ECO:0000256" key="10">
    <source>
        <dbReference type="RuleBase" id="RU004349"/>
    </source>
</evidence>
<dbReference type="GO" id="GO:0005789">
    <property type="term" value="C:endoplasmic reticulum membrane"/>
    <property type="evidence" value="ECO:0007669"/>
    <property type="project" value="UniProtKB-SubCell"/>
</dbReference>
<feature type="transmembrane region" description="Helical" evidence="11">
    <location>
        <begin position="81"/>
        <end position="101"/>
    </location>
</feature>
<evidence type="ECO:0000256" key="8">
    <source>
        <dbReference type="ARBA" id="ARBA00023010"/>
    </source>
</evidence>
<comment type="similarity">
    <text evidence="2 10">Belongs to the SecY/SEC61-alpha family.</text>
</comment>
<dbReference type="Gene3D" id="1.10.3370.10">
    <property type="entry name" value="SecY subunit domain"/>
    <property type="match status" value="1"/>
</dbReference>
<evidence type="ECO:0000256" key="3">
    <source>
        <dbReference type="ARBA" id="ARBA00022448"/>
    </source>
</evidence>
<dbReference type="PIRSF" id="PIRSF004557">
    <property type="entry name" value="SecY"/>
    <property type="match status" value="1"/>
</dbReference>
<proteinExistence type="inferred from homology"/>
<feature type="transmembrane region" description="Helical" evidence="11">
    <location>
        <begin position="34"/>
        <end position="55"/>
    </location>
</feature>
<keyword evidence="4 11" id="KW-0812">Transmembrane</keyword>
<evidence type="ECO:0000256" key="6">
    <source>
        <dbReference type="ARBA" id="ARBA00022927"/>
    </source>
</evidence>
<dbReference type="SUPFAM" id="SSF103491">
    <property type="entry name" value="Preprotein translocase SecY subunit"/>
    <property type="match status" value="1"/>
</dbReference>
<evidence type="ECO:0000256" key="4">
    <source>
        <dbReference type="ARBA" id="ARBA00022692"/>
    </source>
</evidence>
<feature type="transmembrane region" description="Helical" evidence="11">
    <location>
        <begin position="361"/>
        <end position="379"/>
    </location>
</feature>
<evidence type="ECO:0000256" key="1">
    <source>
        <dbReference type="ARBA" id="ARBA00004477"/>
    </source>
</evidence>
<dbReference type="InterPro" id="IPR019561">
    <property type="entry name" value="Translocon_Sec61/SecY_plug_dom"/>
</dbReference>
<evidence type="ECO:0000256" key="5">
    <source>
        <dbReference type="ARBA" id="ARBA00022824"/>
    </source>
</evidence>
<feature type="transmembrane region" description="Helical" evidence="11">
    <location>
        <begin position="121"/>
        <end position="140"/>
    </location>
</feature>
<dbReference type="InterPro" id="IPR002208">
    <property type="entry name" value="SecY/SEC61-alpha"/>
</dbReference>
<accession>A0A7S3BVY2</accession>
<name>A0A7S3BVY2_9VIRI</name>
<organism evidence="13">
    <name type="scientific">Prasinoderma singulare</name>
    <dbReference type="NCBI Taxonomy" id="676789"/>
    <lineage>
        <taxon>Eukaryota</taxon>
        <taxon>Viridiplantae</taxon>
        <taxon>Prasinodermophyta</taxon>
        <taxon>Prasinodermophyceae</taxon>
        <taxon>Prasinodermales</taxon>
        <taxon>Prasinodermaceae</taxon>
        <taxon>Prasinoderma</taxon>
    </lineage>
</organism>
<protein>
    <recommendedName>
        <fullName evidence="12">Translocon Sec61/SecY plug domain-containing protein</fullName>
    </recommendedName>
</protein>